<protein>
    <submittedName>
        <fullName evidence="2">Uncharacterized protein</fullName>
    </submittedName>
</protein>
<dbReference type="Proteomes" id="UP000501421">
    <property type="component" value="Chromosome"/>
</dbReference>
<feature type="compositionally biased region" description="Polar residues" evidence="1">
    <location>
        <begin position="29"/>
        <end position="45"/>
    </location>
</feature>
<accession>A0A679FM05</accession>
<organism evidence="2 3">
    <name type="scientific">Geobacillus subterraneus</name>
    <dbReference type="NCBI Taxonomy" id="129338"/>
    <lineage>
        <taxon>Bacteria</taxon>
        <taxon>Bacillati</taxon>
        <taxon>Bacillota</taxon>
        <taxon>Bacilli</taxon>
        <taxon>Bacillales</taxon>
        <taxon>Anoxybacillaceae</taxon>
        <taxon>Geobacillus</taxon>
    </lineage>
</organism>
<reference evidence="3" key="1">
    <citation type="journal article" date="2020" name="Microbiol. Resour. Announc.">
        <title>Complete Genome Sequence of Geobacillus sp. Strain E55-1, Isolated from Mine Geyser in Japan.</title>
        <authorList>
            <person name="Miyazaki K."/>
            <person name="Hase E."/>
            <person name="Tokito N."/>
        </authorList>
    </citation>
    <scope>NUCLEOTIDE SEQUENCE [LARGE SCALE GENOMIC DNA]</scope>
    <source>
        <strain evidence="3">E55-1</strain>
    </source>
</reference>
<evidence type="ECO:0000313" key="2">
    <source>
        <dbReference type="EMBL" id="BBW96980.1"/>
    </source>
</evidence>
<proteinExistence type="predicted"/>
<dbReference type="AlphaFoldDB" id="A0A679FM05"/>
<evidence type="ECO:0000256" key="1">
    <source>
        <dbReference type="SAM" id="MobiDB-lite"/>
    </source>
</evidence>
<evidence type="ECO:0000313" key="3">
    <source>
        <dbReference type="Proteomes" id="UP000501421"/>
    </source>
</evidence>
<feature type="region of interest" description="Disordered" evidence="1">
    <location>
        <begin position="1"/>
        <end position="60"/>
    </location>
</feature>
<sequence length="60" mass="6751">MDKTKLYPEAPLTSNQWGELDDHAPRSVRINQTNSAPNRHSSGTKRNIVCHTTDPWPLAP</sequence>
<keyword evidence="3" id="KW-1185">Reference proteome</keyword>
<name>A0A679FM05_9BACL</name>
<dbReference type="EMBL" id="AP022557">
    <property type="protein sequence ID" value="BBW96980.1"/>
    <property type="molecule type" value="Genomic_DNA"/>
</dbReference>
<gene>
    <name evidence="2" type="ORF">GsuE55_18130</name>
</gene>